<dbReference type="RefSeq" id="WP_202242958.1">
    <property type="nucleotide sequence ID" value="NZ_JAESIY010000002.1"/>
</dbReference>
<dbReference type="AlphaFoldDB" id="A0A937F5I3"/>
<protein>
    <submittedName>
        <fullName evidence="1">Uncharacterized protein</fullName>
    </submittedName>
</protein>
<dbReference type="EMBL" id="JAESIY010000002">
    <property type="protein sequence ID" value="MBL3655327.1"/>
    <property type="molecule type" value="Genomic_DNA"/>
</dbReference>
<keyword evidence="2" id="KW-1185">Reference proteome</keyword>
<evidence type="ECO:0000313" key="2">
    <source>
        <dbReference type="Proteomes" id="UP000659388"/>
    </source>
</evidence>
<dbReference type="Proteomes" id="UP000659388">
    <property type="component" value="Unassembled WGS sequence"/>
</dbReference>
<comment type="caution">
    <text evidence="1">The sequence shown here is derived from an EMBL/GenBank/DDBJ whole genome shotgun (WGS) entry which is preliminary data.</text>
</comment>
<sequence length="265" mass="31702">MKYWRINSLCKFASHEWMKSKVLDDIQMHLWRREYLSPDFEKNQSIKSPDNKSYKLRKVWNAKGNLFSVFIQNESNWESSHGLSEPQIVTLIRDFFSINRNIWYYLETLTDKEDLKITKSPRQIEPMHIKAFLDSFNDEVIPPKPEVLEIGKYEYQATDMYYGLKTQFKTMLDFWVSCLFWVNCGELEGEGLSYLDYVNSYDLTSGSCIPMDLCEIEEVTNEIKSKNNDLKVPLNAYLMRKDWNDKMHVIEYEDRYVMHNWHTAE</sequence>
<proteinExistence type="predicted"/>
<reference evidence="1" key="1">
    <citation type="submission" date="2021-01" db="EMBL/GenBank/DDBJ databases">
        <title>Fulvivirga kasyanovii gen. nov., sp nov., a novel member of the phylum Bacteroidetes isolated from seawater in a mussel farm.</title>
        <authorList>
            <person name="Zhao L.-H."/>
            <person name="Wang Z.-J."/>
        </authorList>
    </citation>
    <scope>NUCLEOTIDE SEQUENCE</scope>
    <source>
        <strain evidence="1">2943</strain>
    </source>
</reference>
<organism evidence="1 2">
    <name type="scientific">Fulvivirga sediminis</name>
    <dbReference type="NCBI Taxonomy" id="2803949"/>
    <lineage>
        <taxon>Bacteria</taxon>
        <taxon>Pseudomonadati</taxon>
        <taxon>Bacteroidota</taxon>
        <taxon>Cytophagia</taxon>
        <taxon>Cytophagales</taxon>
        <taxon>Fulvivirgaceae</taxon>
        <taxon>Fulvivirga</taxon>
    </lineage>
</organism>
<accession>A0A937F5I3</accession>
<name>A0A937F5I3_9BACT</name>
<gene>
    <name evidence="1" type="ORF">JL102_04240</name>
</gene>
<evidence type="ECO:0000313" key="1">
    <source>
        <dbReference type="EMBL" id="MBL3655327.1"/>
    </source>
</evidence>